<dbReference type="Pfam" id="PF01321">
    <property type="entry name" value="Creatinase_N"/>
    <property type="match status" value="1"/>
</dbReference>
<dbReference type="InterPro" id="IPR029149">
    <property type="entry name" value="Creatin/AminoP/Spt16_N"/>
</dbReference>
<dbReference type="EMBL" id="FOET01000015">
    <property type="protein sequence ID" value="SEQ79458.1"/>
    <property type="molecule type" value="Genomic_DNA"/>
</dbReference>
<evidence type="ECO:0000313" key="5">
    <source>
        <dbReference type="Proteomes" id="UP000199055"/>
    </source>
</evidence>
<evidence type="ECO:0000259" key="3">
    <source>
        <dbReference type="Pfam" id="PF01321"/>
    </source>
</evidence>
<dbReference type="GO" id="GO:0004177">
    <property type="term" value="F:aminopeptidase activity"/>
    <property type="evidence" value="ECO:0007669"/>
    <property type="project" value="UniProtKB-KW"/>
</dbReference>
<feature type="region of interest" description="Disordered" evidence="1">
    <location>
        <begin position="219"/>
        <end position="238"/>
    </location>
</feature>
<dbReference type="AlphaFoldDB" id="A0A1H9IY80"/>
<evidence type="ECO:0000313" key="4">
    <source>
        <dbReference type="EMBL" id="SEQ79458.1"/>
    </source>
</evidence>
<sequence>MPPSGRVGTPPCVTLRTLRGMSEVYVARRSRLRDRWTAEGGEAALVSRSANVRYLTGWSVPGAVLLLGADGRDTLLSPAAPATDGRTEPPRTTGDLRCTVLPGDVPDPAVVAAELAAATAGPGTSLLAVEEHDLTVARHRALAAAAPRLRLTDLGRAVEQQRLVKDEEELDALRVAAEITDHALGELLESILVGRTERHLALELERRLMDHGADGPAFPTCVGTGRNSGLPGHRPGDRRVEEGDFLSVRLGARYRGYRCQIGRTFVIGPAPADWQIELYELVFAAQRAGREALLPGTEYREVDRAARHPLEAAGYGDLLEPGTGHGVGLEIGEDPRLSPTAMGKLDACVPVTVEPGVHLPGRGGVRIDDTLVVRPQADGGPELLTITTKELLAL</sequence>
<keyword evidence="4" id="KW-0031">Aminopeptidase</keyword>
<evidence type="ECO:0000256" key="1">
    <source>
        <dbReference type="SAM" id="MobiDB-lite"/>
    </source>
</evidence>
<accession>A0A1H9IY80</accession>
<gene>
    <name evidence="4" type="ORF">SAMN05216481_115145</name>
</gene>
<feature type="domain" description="Peptidase M24" evidence="2">
    <location>
        <begin position="172"/>
        <end position="374"/>
    </location>
</feature>
<dbReference type="CDD" id="cd01092">
    <property type="entry name" value="APP-like"/>
    <property type="match status" value="1"/>
</dbReference>
<dbReference type="InterPro" id="IPR050659">
    <property type="entry name" value="Peptidase_M24B"/>
</dbReference>
<dbReference type="InterPro" id="IPR000587">
    <property type="entry name" value="Creatinase_N"/>
</dbReference>
<dbReference type="Gene3D" id="3.90.230.10">
    <property type="entry name" value="Creatinase/methionine aminopeptidase superfamily"/>
    <property type="match status" value="1"/>
</dbReference>
<dbReference type="SUPFAM" id="SSF53092">
    <property type="entry name" value="Creatinase/prolidase N-terminal domain"/>
    <property type="match status" value="1"/>
</dbReference>
<dbReference type="Proteomes" id="UP000199055">
    <property type="component" value="Unassembled WGS sequence"/>
</dbReference>
<dbReference type="Gene3D" id="3.40.350.10">
    <property type="entry name" value="Creatinase/prolidase N-terminal domain"/>
    <property type="match status" value="1"/>
</dbReference>
<evidence type="ECO:0000259" key="2">
    <source>
        <dbReference type="Pfam" id="PF00557"/>
    </source>
</evidence>
<proteinExistence type="predicted"/>
<keyword evidence="4" id="KW-0645">Protease</keyword>
<dbReference type="InterPro" id="IPR036005">
    <property type="entry name" value="Creatinase/aminopeptidase-like"/>
</dbReference>
<dbReference type="STRING" id="403935.SAMN05216481_115145"/>
<dbReference type="InterPro" id="IPR000994">
    <property type="entry name" value="Pept_M24"/>
</dbReference>
<feature type="domain" description="Creatinase N-terminal" evidence="3">
    <location>
        <begin position="28"/>
        <end position="164"/>
    </location>
</feature>
<dbReference type="SUPFAM" id="SSF55920">
    <property type="entry name" value="Creatinase/aminopeptidase"/>
    <property type="match status" value="1"/>
</dbReference>
<organism evidence="4 5">
    <name type="scientific">Streptomyces radiopugnans</name>
    <dbReference type="NCBI Taxonomy" id="403935"/>
    <lineage>
        <taxon>Bacteria</taxon>
        <taxon>Bacillati</taxon>
        <taxon>Actinomycetota</taxon>
        <taxon>Actinomycetes</taxon>
        <taxon>Kitasatosporales</taxon>
        <taxon>Streptomycetaceae</taxon>
        <taxon>Streptomyces</taxon>
    </lineage>
</organism>
<dbReference type="PANTHER" id="PTHR46112">
    <property type="entry name" value="AMINOPEPTIDASE"/>
    <property type="match status" value="1"/>
</dbReference>
<reference evidence="5" key="1">
    <citation type="submission" date="2016-10" db="EMBL/GenBank/DDBJ databases">
        <authorList>
            <person name="Varghese N."/>
            <person name="Submissions S."/>
        </authorList>
    </citation>
    <scope>NUCLEOTIDE SEQUENCE [LARGE SCALE GENOMIC DNA]</scope>
    <source>
        <strain evidence="5">CGMCC 4.3519</strain>
    </source>
</reference>
<dbReference type="PANTHER" id="PTHR46112:SF8">
    <property type="entry name" value="CYTOPLASMIC PEPTIDASE PEPQ-RELATED"/>
    <property type="match status" value="1"/>
</dbReference>
<dbReference type="Pfam" id="PF00557">
    <property type="entry name" value="Peptidase_M24"/>
    <property type="match status" value="1"/>
</dbReference>
<keyword evidence="4" id="KW-0378">Hydrolase</keyword>
<protein>
    <submittedName>
        <fullName evidence="4">Xaa-Pro aminopeptidase</fullName>
    </submittedName>
</protein>
<name>A0A1H9IY80_9ACTN</name>
<keyword evidence="5" id="KW-1185">Reference proteome</keyword>